<evidence type="ECO:0000313" key="4">
    <source>
        <dbReference type="Proteomes" id="UP001515943"/>
    </source>
</evidence>
<keyword evidence="1" id="KW-0472">Membrane</keyword>
<organism evidence="3 4">
    <name type="scientific">Lentzea indica</name>
    <dbReference type="NCBI Taxonomy" id="2604800"/>
    <lineage>
        <taxon>Bacteria</taxon>
        <taxon>Bacillati</taxon>
        <taxon>Actinomycetota</taxon>
        <taxon>Actinomycetes</taxon>
        <taxon>Pseudonocardiales</taxon>
        <taxon>Pseudonocardiaceae</taxon>
        <taxon>Lentzea</taxon>
    </lineage>
</organism>
<reference evidence="3 4" key="1">
    <citation type="submission" date="2019-08" db="EMBL/GenBank/DDBJ databases">
        <title>Lentzea from Indian Himalayas.</title>
        <authorList>
            <person name="Mandal S."/>
            <person name="Mallick Gupta A."/>
            <person name="Maiti P.K."/>
            <person name="Sarkar J."/>
            <person name="Mandal S."/>
        </authorList>
    </citation>
    <scope>NUCLEOTIDE SEQUENCE [LARGE SCALE GENOMIC DNA]</scope>
    <source>
        <strain evidence="3 4">PSKA42</strain>
    </source>
</reference>
<dbReference type="SUPFAM" id="SSF54001">
    <property type="entry name" value="Cysteine proteinases"/>
    <property type="match status" value="1"/>
</dbReference>
<dbReference type="InterPro" id="IPR038765">
    <property type="entry name" value="Papain-like_cys_pep_sf"/>
</dbReference>
<feature type="transmembrane region" description="Helical" evidence="1">
    <location>
        <begin position="102"/>
        <end position="119"/>
    </location>
</feature>
<name>A0ABX1FBD0_9PSEU</name>
<evidence type="ECO:0000259" key="2">
    <source>
        <dbReference type="Pfam" id="PF01841"/>
    </source>
</evidence>
<dbReference type="Proteomes" id="UP001515943">
    <property type="component" value="Unassembled WGS sequence"/>
</dbReference>
<gene>
    <name evidence="3" type="ORF">FXN61_03935</name>
</gene>
<dbReference type="InterPro" id="IPR052901">
    <property type="entry name" value="Bact_TGase-like"/>
</dbReference>
<keyword evidence="1" id="KW-0812">Transmembrane</keyword>
<comment type="caution">
    <text evidence="3">The sequence shown here is derived from an EMBL/GenBank/DDBJ whole genome shotgun (WGS) entry which is preliminary data.</text>
</comment>
<dbReference type="Pfam" id="PF01841">
    <property type="entry name" value="Transglut_core"/>
    <property type="match status" value="1"/>
</dbReference>
<feature type="domain" description="Transglutaminase-like" evidence="2">
    <location>
        <begin position="2"/>
        <end position="44"/>
    </location>
</feature>
<dbReference type="InterPro" id="IPR002931">
    <property type="entry name" value="Transglutaminase-like"/>
</dbReference>
<evidence type="ECO:0000256" key="1">
    <source>
        <dbReference type="SAM" id="Phobius"/>
    </source>
</evidence>
<keyword evidence="4" id="KW-1185">Reference proteome</keyword>
<protein>
    <submittedName>
        <fullName evidence="3">Transglutaminase domain-containing protein</fullName>
    </submittedName>
</protein>
<dbReference type="EMBL" id="VSRL01000008">
    <property type="protein sequence ID" value="NKE56021.1"/>
    <property type="molecule type" value="Genomic_DNA"/>
</dbReference>
<sequence length="237" mass="25780">MPTRVVVGFQPVPEQDGERIVRAADATAWPEVYFSGWGWVAFDPVSGNGSGPSAASKREVLNRLASTTAKPTPTSLPSVPPLVQPTAVQPDAVAAPEAPKGFPLWAFAPVLLLIGVYLARTSRRMRWRAAGPVGAWNEVLDSLVLAGLKPKPSRTVPDVGREWGEAGARLAVMVDQAAFGPRAGRAGETQRAASASRPVQPENSWRLARQVRKAVRRKASWWRKVVWAIDPRPLFRR</sequence>
<evidence type="ECO:0000313" key="3">
    <source>
        <dbReference type="EMBL" id="NKE56021.1"/>
    </source>
</evidence>
<proteinExistence type="predicted"/>
<accession>A0ABX1FBD0</accession>
<dbReference type="PANTHER" id="PTHR42736:SF1">
    <property type="entry name" value="PROTEIN-GLUTAMINE GAMMA-GLUTAMYLTRANSFERASE"/>
    <property type="match status" value="1"/>
</dbReference>
<keyword evidence="1" id="KW-1133">Transmembrane helix</keyword>
<dbReference type="PANTHER" id="PTHR42736">
    <property type="entry name" value="PROTEIN-GLUTAMINE GAMMA-GLUTAMYLTRANSFERASE"/>
    <property type="match status" value="1"/>
</dbReference>